<dbReference type="GeneID" id="97169783"/>
<accession>A0A059V567</accession>
<organism evidence="5 6">
    <name type="scientific">Pseudomonas putida</name>
    <name type="common">Arthrobacter siderocapsulatus</name>
    <dbReference type="NCBI Taxonomy" id="303"/>
    <lineage>
        <taxon>Bacteria</taxon>
        <taxon>Pseudomonadati</taxon>
        <taxon>Pseudomonadota</taxon>
        <taxon>Gammaproteobacteria</taxon>
        <taxon>Pseudomonadales</taxon>
        <taxon>Pseudomonadaceae</taxon>
        <taxon>Pseudomonas</taxon>
    </lineage>
</organism>
<dbReference type="PROSITE" id="PS01081">
    <property type="entry name" value="HTH_TETR_1"/>
    <property type="match status" value="1"/>
</dbReference>
<dbReference type="Gene3D" id="1.10.357.10">
    <property type="entry name" value="Tetracycline Repressor, domain 2"/>
    <property type="match status" value="1"/>
</dbReference>
<dbReference type="PANTHER" id="PTHR30055:SF240">
    <property type="entry name" value="HTH-TYPE TRANSCRIPTIONAL REGULATOR ACRR"/>
    <property type="match status" value="1"/>
</dbReference>
<dbReference type="PROSITE" id="PS50977">
    <property type="entry name" value="HTH_TETR_2"/>
    <property type="match status" value="1"/>
</dbReference>
<dbReference type="PRINTS" id="PR00455">
    <property type="entry name" value="HTHTETR"/>
</dbReference>
<dbReference type="InterPro" id="IPR013572">
    <property type="entry name" value="Tscrpt_reg_MAATS_C"/>
</dbReference>
<proteinExistence type="predicted"/>
<dbReference type="RefSeq" id="WP_013974034.1">
    <property type="nucleotide sequence ID" value="NZ_CP007620.1"/>
</dbReference>
<dbReference type="Pfam" id="PF00440">
    <property type="entry name" value="TetR_N"/>
    <property type="match status" value="1"/>
</dbReference>
<dbReference type="SUPFAM" id="SSF46689">
    <property type="entry name" value="Homeodomain-like"/>
    <property type="match status" value="1"/>
</dbReference>
<dbReference type="EMBL" id="LKKS01000015">
    <property type="protein sequence ID" value="KPM68475.1"/>
    <property type="molecule type" value="Genomic_DNA"/>
</dbReference>
<dbReference type="GO" id="GO:0000976">
    <property type="term" value="F:transcription cis-regulatory region binding"/>
    <property type="evidence" value="ECO:0007669"/>
    <property type="project" value="TreeGrafter"/>
</dbReference>
<dbReference type="InterPro" id="IPR009057">
    <property type="entry name" value="Homeodomain-like_sf"/>
</dbReference>
<dbReference type="InterPro" id="IPR036271">
    <property type="entry name" value="Tet_transcr_reg_TetR-rel_C_sf"/>
</dbReference>
<comment type="caution">
    <text evidence="5">The sequence shown here is derived from an EMBL/GenBank/DDBJ whole genome shotgun (WGS) entry which is preliminary data.</text>
</comment>
<reference evidence="5 6" key="1">
    <citation type="submission" date="2015-10" db="EMBL/GenBank/DDBJ databases">
        <title>Pseudomonas putida clinical strains.</title>
        <authorList>
            <person name="Molina L."/>
            <person name="Udaondo Z."/>
        </authorList>
    </citation>
    <scope>NUCLEOTIDE SEQUENCE [LARGE SCALE GENOMIC DNA]</scope>
    <source>
        <strain evidence="5 6">HB13667</strain>
    </source>
</reference>
<gene>
    <name evidence="5" type="ORF">HB13667_01855</name>
</gene>
<keyword evidence="1" id="KW-0678">Repressor</keyword>
<dbReference type="PATRIC" id="fig|303.167.peg.4919"/>
<dbReference type="Proteomes" id="UP000050437">
    <property type="component" value="Unassembled WGS sequence"/>
</dbReference>
<name>A0A059V567_PSEPU</name>
<dbReference type="OrthoDB" id="5816932at2"/>
<dbReference type="FunFam" id="1.10.357.10:FF:000003">
    <property type="entry name" value="HTH-type transcriptional regulator AcrR"/>
    <property type="match status" value="1"/>
</dbReference>
<dbReference type="KEGG" id="ppud:DW66_4654"/>
<keyword evidence="2" id="KW-0805">Transcription regulation</keyword>
<keyword evidence="3" id="KW-0238">DNA-binding</keyword>
<sequence>MVRRTKEEAQETRAQIIEAAEKAFYKRGVARTTLADIAELAGVTRGAIYWHFNNKAELVQALLDSLHETHDHLARASESEDEVDPLGCMRKLLLQVFNELVLDARTRRINEILHHKCEFTDDMCEIRQQRQAAVLDCHKGITLALANAVRRGQLPGELDVERAAVAMFAYVDGLIGRWLLLPDSVDLLKDVEKWVDTGLDMLRLSPALRK</sequence>
<dbReference type="InterPro" id="IPR050109">
    <property type="entry name" value="HTH-type_TetR-like_transc_reg"/>
</dbReference>
<dbReference type="SUPFAM" id="SSF48498">
    <property type="entry name" value="Tetracyclin repressor-like, C-terminal domain"/>
    <property type="match status" value="1"/>
</dbReference>
<protein>
    <submittedName>
        <fullName evidence="5">TetR family transcriptional regulator</fullName>
    </submittedName>
</protein>
<evidence type="ECO:0000256" key="3">
    <source>
        <dbReference type="ARBA" id="ARBA00023125"/>
    </source>
</evidence>
<dbReference type="InterPro" id="IPR001647">
    <property type="entry name" value="HTH_TetR"/>
</dbReference>
<dbReference type="Pfam" id="PF08361">
    <property type="entry name" value="TetR_C_2"/>
    <property type="match status" value="1"/>
</dbReference>
<dbReference type="GO" id="GO:0003700">
    <property type="term" value="F:DNA-binding transcription factor activity"/>
    <property type="evidence" value="ECO:0007669"/>
    <property type="project" value="TreeGrafter"/>
</dbReference>
<evidence type="ECO:0000256" key="2">
    <source>
        <dbReference type="ARBA" id="ARBA00023015"/>
    </source>
</evidence>
<keyword evidence="4" id="KW-0804">Transcription</keyword>
<dbReference type="PANTHER" id="PTHR30055">
    <property type="entry name" value="HTH-TYPE TRANSCRIPTIONAL REGULATOR RUTR"/>
    <property type="match status" value="1"/>
</dbReference>
<evidence type="ECO:0000313" key="5">
    <source>
        <dbReference type="EMBL" id="KPM68475.1"/>
    </source>
</evidence>
<evidence type="ECO:0000256" key="1">
    <source>
        <dbReference type="ARBA" id="ARBA00022491"/>
    </source>
</evidence>
<dbReference type="GO" id="GO:0045892">
    <property type="term" value="P:negative regulation of DNA-templated transcription"/>
    <property type="evidence" value="ECO:0007669"/>
    <property type="project" value="UniProtKB-ARBA"/>
</dbReference>
<dbReference type="InterPro" id="IPR023772">
    <property type="entry name" value="DNA-bd_HTH_TetR-type_CS"/>
</dbReference>
<dbReference type="AlphaFoldDB" id="A0A059V567"/>
<evidence type="ECO:0000256" key="4">
    <source>
        <dbReference type="ARBA" id="ARBA00023163"/>
    </source>
</evidence>
<evidence type="ECO:0000313" key="6">
    <source>
        <dbReference type="Proteomes" id="UP000050437"/>
    </source>
</evidence>